<feature type="region of interest" description="Disordered" evidence="1">
    <location>
        <begin position="1"/>
        <end position="31"/>
    </location>
</feature>
<proteinExistence type="predicted"/>
<evidence type="ECO:0000256" key="1">
    <source>
        <dbReference type="SAM" id="MobiDB-lite"/>
    </source>
</evidence>
<dbReference type="HOGENOM" id="CLU_435740_0_0_1"/>
<dbReference type="STRING" id="77586.A0A0D9XAR2"/>
<protein>
    <recommendedName>
        <fullName evidence="2">DUF6598 domain-containing protein</fullName>
    </recommendedName>
</protein>
<accession>A0A0D9XAR2</accession>
<feature type="domain" description="DUF6598" evidence="2">
    <location>
        <begin position="67"/>
        <end position="300"/>
    </location>
</feature>
<dbReference type="eggNOG" id="ENOG502R3GV">
    <property type="taxonomic scope" value="Eukaryota"/>
</dbReference>
<evidence type="ECO:0000313" key="4">
    <source>
        <dbReference type="Proteomes" id="UP000032180"/>
    </source>
</evidence>
<sequence length="577" mass="65541">MVQDDDTMAAAAAEEEKQEEEEEEELFMNDDDEEELTWEEKVVEVLHLVRRREITEYNHKLHRRLDLNVVAIKVTESDVGYPISIYGTVLARDEYDLRCVYLFKRGRDNAQIITSPEDTLLLTGPNRALAARDIMYFEFHLKIKGDGGIDKDFSKGLLDHNVICYTKQPVTLSLESCLSIIEFVYTPVRFAVEALVAVSIKGMQSSKFSGKVTAWTSEDDENKIILYDSKAEGTNRVLGDGGSIDLTRRFVAVKLDDALVLNFTVSEDNHHGGELFELVLRQDDEEYMLEQGTYELQVKISWTAALKDGWRLRRRKFGNKYVTQFFVLPEGSGLTLSEWWIQARRSFRENYRKAFDSLFMMICWFVWKERNVRVFERRHKPAGVVVADIKEEILIKGENGVEKIFSKGLLEHNCIHHTQQPMTLSLESWLSTVEFVYTPVPIAVEALVAVSIKGMPSSNFIGKITACTAGDDENKIILYDSEVQGTNRVLGAGGSVDLTRRFVAVKLDDALVLNVAMSKHDHEEAQFFEPVLGHGDEVCVHEQGPYELQVKLDGWLGGGMAAKVHDSWAQLRVVVII</sequence>
<evidence type="ECO:0000313" key="3">
    <source>
        <dbReference type="EnsemblPlants" id="LPERR08G19950.1"/>
    </source>
</evidence>
<dbReference type="PANTHER" id="PTHR33065:SF186">
    <property type="entry name" value="OS08G0134900 PROTEIN"/>
    <property type="match status" value="1"/>
</dbReference>
<name>A0A0D9XAR2_9ORYZ</name>
<evidence type="ECO:0000259" key="2">
    <source>
        <dbReference type="Pfam" id="PF20241"/>
    </source>
</evidence>
<dbReference type="EnsemblPlants" id="LPERR08G19950.1">
    <property type="protein sequence ID" value="LPERR08G19950.1"/>
    <property type="gene ID" value="LPERR08G19950"/>
</dbReference>
<dbReference type="Proteomes" id="UP000032180">
    <property type="component" value="Chromosome 8"/>
</dbReference>
<reference evidence="3" key="3">
    <citation type="submission" date="2015-04" db="UniProtKB">
        <authorList>
            <consortium name="EnsemblPlants"/>
        </authorList>
    </citation>
    <scope>IDENTIFICATION</scope>
</reference>
<feature type="compositionally biased region" description="Acidic residues" evidence="1">
    <location>
        <begin position="16"/>
        <end position="31"/>
    </location>
</feature>
<feature type="domain" description="DUF6598" evidence="2">
    <location>
        <begin position="395"/>
        <end position="551"/>
    </location>
</feature>
<dbReference type="Gramene" id="LPERR08G19950.1">
    <property type="protein sequence ID" value="LPERR08G19950.1"/>
    <property type="gene ID" value="LPERR08G19950"/>
</dbReference>
<organism evidence="3 4">
    <name type="scientific">Leersia perrieri</name>
    <dbReference type="NCBI Taxonomy" id="77586"/>
    <lineage>
        <taxon>Eukaryota</taxon>
        <taxon>Viridiplantae</taxon>
        <taxon>Streptophyta</taxon>
        <taxon>Embryophyta</taxon>
        <taxon>Tracheophyta</taxon>
        <taxon>Spermatophyta</taxon>
        <taxon>Magnoliopsida</taxon>
        <taxon>Liliopsida</taxon>
        <taxon>Poales</taxon>
        <taxon>Poaceae</taxon>
        <taxon>BOP clade</taxon>
        <taxon>Oryzoideae</taxon>
        <taxon>Oryzeae</taxon>
        <taxon>Oryzinae</taxon>
        <taxon>Leersia</taxon>
    </lineage>
</organism>
<dbReference type="AlphaFoldDB" id="A0A0D9XAR2"/>
<reference evidence="3 4" key="1">
    <citation type="submission" date="2012-08" db="EMBL/GenBank/DDBJ databases">
        <title>Oryza genome evolution.</title>
        <authorList>
            <person name="Wing R.A."/>
        </authorList>
    </citation>
    <scope>NUCLEOTIDE SEQUENCE</scope>
</reference>
<keyword evidence="4" id="KW-1185">Reference proteome</keyword>
<dbReference type="Pfam" id="PF20241">
    <property type="entry name" value="DUF6598"/>
    <property type="match status" value="2"/>
</dbReference>
<reference evidence="4" key="2">
    <citation type="submission" date="2013-12" db="EMBL/GenBank/DDBJ databases">
        <authorList>
            <person name="Yu Y."/>
            <person name="Lee S."/>
            <person name="de Baynast K."/>
            <person name="Wissotski M."/>
            <person name="Liu L."/>
            <person name="Talag J."/>
            <person name="Goicoechea J."/>
            <person name="Angelova A."/>
            <person name="Jetty R."/>
            <person name="Kudrna D."/>
            <person name="Golser W."/>
            <person name="Rivera L."/>
            <person name="Zhang J."/>
            <person name="Wing R."/>
        </authorList>
    </citation>
    <scope>NUCLEOTIDE SEQUENCE</scope>
</reference>
<dbReference type="InterPro" id="IPR046533">
    <property type="entry name" value="DUF6598"/>
</dbReference>
<dbReference type="PANTHER" id="PTHR33065">
    <property type="entry name" value="OS07G0486400 PROTEIN"/>
    <property type="match status" value="1"/>
</dbReference>